<evidence type="ECO:0000256" key="1">
    <source>
        <dbReference type="SAM" id="MobiDB-lite"/>
    </source>
</evidence>
<evidence type="ECO:0000313" key="3">
    <source>
        <dbReference type="Proteomes" id="UP001589789"/>
    </source>
</evidence>
<accession>A0ABV6IYN7</accession>
<gene>
    <name evidence="2" type="ORF">ACFFIC_24830</name>
</gene>
<feature type="compositionally biased region" description="Basic and acidic residues" evidence="1">
    <location>
        <begin position="123"/>
        <end position="135"/>
    </location>
</feature>
<feature type="compositionally biased region" description="Low complexity" evidence="1">
    <location>
        <begin position="167"/>
        <end position="177"/>
    </location>
</feature>
<dbReference type="Gene3D" id="3.40.50.150">
    <property type="entry name" value="Vaccinia Virus protein VP39"/>
    <property type="match status" value="1"/>
</dbReference>
<dbReference type="Proteomes" id="UP001589789">
    <property type="component" value="Unassembled WGS sequence"/>
</dbReference>
<reference evidence="2 3" key="1">
    <citation type="submission" date="2024-09" db="EMBL/GenBank/DDBJ databases">
        <authorList>
            <person name="Sun Q."/>
            <person name="Mori K."/>
        </authorList>
    </citation>
    <scope>NUCLEOTIDE SEQUENCE [LARGE SCALE GENOMIC DNA]</scope>
    <source>
        <strain evidence="2 3">CCM 7468</strain>
    </source>
</reference>
<keyword evidence="3" id="KW-1185">Reference proteome</keyword>
<dbReference type="InterPro" id="IPR029063">
    <property type="entry name" value="SAM-dependent_MTases_sf"/>
</dbReference>
<proteinExistence type="predicted"/>
<dbReference type="SUPFAM" id="SSF53335">
    <property type="entry name" value="S-adenosyl-L-methionine-dependent methyltransferases"/>
    <property type="match status" value="1"/>
</dbReference>
<organism evidence="2 3">
    <name type="scientific">Muricoccus vinaceus</name>
    <dbReference type="NCBI Taxonomy" id="424704"/>
    <lineage>
        <taxon>Bacteria</taxon>
        <taxon>Pseudomonadati</taxon>
        <taxon>Pseudomonadota</taxon>
        <taxon>Alphaproteobacteria</taxon>
        <taxon>Acetobacterales</taxon>
        <taxon>Roseomonadaceae</taxon>
        <taxon>Muricoccus</taxon>
    </lineage>
</organism>
<feature type="region of interest" description="Disordered" evidence="1">
    <location>
        <begin position="113"/>
        <end position="190"/>
    </location>
</feature>
<dbReference type="RefSeq" id="WP_377055430.1">
    <property type="nucleotide sequence ID" value="NZ_JBHLVZ010000084.1"/>
</dbReference>
<evidence type="ECO:0000313" key="2">
    <source>
        <dbReference type="EMBL" id="MFC0388743.1"/>
    </source>
</evidence>
<name>A0ABV6IYN7_9PROT</name>
<protein>
    <recommendedName>
        <fullName evidence="4">Methyltransferase type 11 domain-containing protein</fullName>
    </recommendedName>
</protein>
<feature type="compositionally biased region" description="Pro residues" evidence="1">
    <location>
        <begin position="156"/>
        <end position="166"/>
    </location>
</feature>
<sequence>MSDPQIGAAPDPDRASLARFLEGRIPPGLRVVAPDSLASLLGELSPPDPAALPDWAVLRVPEAKGFPIALLRRLLTETTPVFANAAFVVFARQPTFGLTNQRNAGPVRILAEQAAGERPAMPPREEEQALDEPRPRVSPPPRSGLPAAERPRLPSARPPDAAPPAAGPEAKPASAGASPPPALRPTPQAVAGWGGMPARVAALLGDAAGRRVAALGRGALDLAAASLPPATPVSDGAAGLPEACFDAALVLPPDAAPAPFAEAARLLRPGGTAIVVAENAGSLGRRLAVALGRAVPPGGASAAALRGAAHAAGLVPIHLEGHSLDTWRATAEAPPPGLDPAEPAAALLEEAGQDAGPRHAAWLILLARMP</sequence>
<dbReference type="EMBL" id="JBHLVZ010000084">
    <property type="protein sequence ID" value="MFC0388743.1"/>
    <property type="molecule type" value="Genomic_DNA"/>
</dbReference>
<comment type="caution">
    <text evidence="2">The sequence shown here is derived from an EMBL/GenBank/DDBJ whole genome shotgun (WGS) entry which is preliminary data.</text>
</comment>
<evidence type="ECO:0008006" key="4">
    <source>
        <dbReference type="Google" id="ProtNLM"/>
    </source>
</evidence>